<proteinExistence type="inferred from homology"/>
<dbReference type="SMART" id="SM00022">
    <property type="entry name" value="PLAc"/>
    <property type="match status" value="1"/>
</dbReference>
<dbReference type="PANTHER" id="PTHR10728:SF33">
    <property type="entry name" value="LYSOPHOSPHOLIPASE 1-RELATED"/>
    <property type="match status" value="1"/>
</dbReference>
<gene>
    <name evidence="11" type="ORF">JR316_002260</name>
</gene>
<dbReference type="InterPro" id="IPR016035">
    <property type="entry name" value="Acyl_Trfase/lysoPLipase"/>
</dbReference>
<name>A0A8H8CNB0_PSICU</name>
<reference evidence="11" key="1">
    <citation type="submission" date="2021-02" db="EMBL/GenBank/DDBJ databases">
        <title>Psilocybe cubensis genome.</title>
        <authorList>
            <person name="Mckernan K.J."/>
            <person name="Crawford S."/>
            <person name="Trippe A."/>
            <person name="Kane L.T."/>
            <person name="Mclaughlin S."/>
        </authorList>
    </citation>
    <scope>NUCLEOTIDE SEQUENCE [LARGE SCALE GENOMIC DNA]</scope>
    <source>
        <strain evidence="11">MGC-MH-2018</strain>
    </source>
</reference>
<evidence type="ECO:0000256" key="9">
    <source>
        <dbReference type="RuleBase" id="RU362103"/>
    </source>
</evidence>
<evidence type="ECO:0000256" key="8">
    <source>
        <dbReference type="PROSITE-ProRule" id="PRU00555"/>
    </source>
</evidence>
<dbReference type="PROSITE" id="PS51210">
    <property type="entry name" value="PLA2C"/>
    <property type="match status" value="1"/>
</dbReference>
<evidence type="ECO:0000313" key="11">
    <source>
        <dbReference type="EMBL" id="KAG5172757.1"/>
    </source>
</evidence>
<dbReference type="Pfam" id="PF01735">
    <property type="entry name" value="PLA2_B"/>
    <property type="match status" value="1"/>
</dbReference>
<evidence type="ECO:0000259" key="10">
    <source>
        <dbReference type="PROSITE" id="PS51210"/>
    </source>
</evidence>
<evidence type="ECO:0000256" key="5">
    <source>
        <dbReference type="ARBA" id="ARBA00022963"/>
    </source>
</evidence>
<comment type="catalytic activity">
    <reaction evidence="9">
        <text>a 1-acyl-sn-glycero-3-phosphocholine + H2O = sn-glycerol 3-phosphocholine + a fatty acid + H(+)</text>
        <dbReference type="Rhea" id="RHEA:15177"/>
        <dbReference type="ChEBI" id="CHEBI:15377"/>
        <dbReference type="ChEBI" id="CHEBI:15378"/>
        <dbReference type="ChEBI" id="CHEBI:16870"/>
        <dbReference type="ChEBI" id="CHEBI:28868"/>
        <dbReference type="ChEBI" id="CHEBI:58168"/>
        <dbReference type="EC" id="3.1.1.5"/>
    </reaction>
</comment>
<feature type="domain" description="PLA2c" evidence="10">
    <location>
        <begin position="36"/>
        <end position="539"/>
    </location>
</feature>
<keyword evidence="3" id="KW-0732">Signal</keyword>
<dbReference type="OrthoDB" id="4084751at2759"/>
<comment type="similarity">
    <text evidence="1 9">Belongs to the lysophospholipase family.</text>
</comment>
<dbReference type="AlphaFoldDB" id="A0A8H8CNB0"/>
<dbReference type="GO" id="GO:0004623">
    <property type="term" value="F:phospholipase A2 activity"/>
    <property type="evidence" value="ECO:0007669"/>
    <property type="project" value="TreeGrafter"/>
</dbReference>
<evidence type="ECO:0000256" key="4">
    <source>
        <dbReference type="ARBA" id="ARBA00022801"/>
    </source>
</evidence>
<sequence>MMLLLLYLMAKNHRPIVSSRAPSDSVTAYAPTTNVQCPDLSTTSLIRSFSPQNQTLHPGEQAYVSTREKTTILQAWKDWLGDGSALGYNLANFTSPFPRVAITIPGGGLRAAQYGASSLLVLDARNVSSKAAGTGGLLQVASYMAGLSGGSWITGSLLFNNFPTLDDLVFGNGKDLDGWLLDIPFVTPDGDNLLSDKNQDFFGSILWSVISKANQGIDTSLTDVWSRMISYHFLNQTSRSNFFTNDTGHGAGQLWSDIPLIPAYQAHLTPFPIVVADSRPSNSNSTGILSLDSVVYEITPLELASYDPFLSSGMNLTFAGTHLDGGRSLNGSACVIGFDQAGFIMGSSASLFNQILDFGTNTLSQFSSSDSTGLLYLLQRQLREVRTRANDVANWPNPFQGQASASFQDTDATWINLIDGASNQENTPYGPLLVNARNIDVIVALEGSADDPVNNWPNGTSLIFSNQRQINFLQKSHKKVPPIPFTADDFIATGVNARPTFFGCDPSSSDDYPLIIYLPNAPPITGDNPSTKSVIWSLG</sequence>
<protein>
    <recommendedName>
        <fullName evidence="2 9">Lysophospholipase</fullName>
        <ecNumber evidence="2 9">3.1.1.5</ecNumber>
    </recommendedName>
</protein>
<dbReference type="Gene3D" id="3.40.1090.10">
    <property type="entry name" value="Cytosolic phospholipase A2 catalytic domain"/>
    <property type="match status" value="1"/>
</dbReference>
<keyword evidence="4 8" id="KW-0378">Hydrolase</keyword>
<dbReference type="EC" id="3.1.1.5" evidence="2 9"/>
<dbReference type="GO" id="GO:0046475">
    <property type="term" value="P:glycerophospholipid catabolic process"/>
    <property type="evidence" value="ECO:0007669"/>
    <property type="project" value="TreeGrafter"/>
</dbReference>
<comment type="caution">
    <text evidence="11">The sequence shown here is derived from an EMBL/GenBank/DDBJ whole genome shotgun (WGS) entry which is preliminary data.</text>
</comment>
<keyword evidence="7" id="KW-0325">Glycoprotein</keyword>
<evidence type="ECO:0000256" key="3">
    <source>
        <dbReference type="ARBA" id="ARBA00022729"/>
    </source>
</evidence>
<evidence type="ECO:0000256" key="7">
    <source>
        <dbReference type="ARBA" id="ARBA00023180"/>
    </source>
</evidence>
<dbReference type="SUPFAM" id="SSF52151">
    <property type="entry name" value="FabD/lysophospholipase-like"/>
    <property type="match status" value="1"/>
</dbReference>
<dbReference type="GO" id="GO:0004622">
    <property type="term" value="F:phosphatidylcholine lysophospholipase activity"/>
    <property type="evidence" value="ECO:0007669"/>
    <property type="project" value="UniProtKB-EC"/>
</dbReference>
<dbReference type="GO" id="GO:0005829">
    <property type="term" value="C:cytosol"/>
    <property type="evidence" value="ECO:0007669"/>
    <property type="project" value="TreeGrafter"/>
</dbReference>
<organism evidence="11">
    <name type="scientific">Psilocybe cubensis</name>
    <name type="common">Psychedelic mushroom</name>
    <name type="synonym">Stropharia cubensis</name>
    <dbReference type="NCBI Taxonomy" id="181762"/>
    <lineage>
        <taxon>Eukaryota</taxon>
        <taxon>Fungi</taxon>
        <taxon>Dikarya</taxon>
        <taxon>Basidiomycota</taxon>
        <taxon>Agaricomycotina</taxon>
        <taxon>Agaricomycetes</taxon>
        <taxon>Agaricomycetidae</taxon>
        <taxon>Agaricales</taxon>
        <taxon>Agaricineae</taxon>
        <taxon>Strophariaceae</taxon>
        <taxon>Psilocybe</taxon>
    </lineage>
</organism>
<evidence type="ECO:0000256" key="1">
    <source>
        <dbReference type="ARBA" id="ARBA00008780"/>
    </source>
</evidence>
<dbReference type="InterPro" id="IPR002642">
    <property type="entry name" value="LysoPLipase_cat_dom"/>
</dbReference>
<dbReference type="PANTHER" id="PTHR10728">
    <property type="entry name" value="CYTOSOLIC PHOSPHOLIPASE A2"/>
    <property type="match status" value="1"/>
</dbReference>
<evidence type="ECO:0000256" key="2">
    <source>
        <dbReference type="ARBA" id="ARBA00013274"/>
    </source>
</evidence>
<evidence type="ECO:0000256" key="6">
    <source>
        <dbReference type="ARBA" id="ARBA00023098"/>
    </source>
</evidence>
<dbReference type="EMBL" id="JAFIQS010000002">
    <property type="protein sequence ID" value="KAG5172757.1"/>
    <property type="molecule type" value="Genomic_DNA"/>
</dbReference>
<keyword evidence="6 8" id="KW-0443">Lipid metabolism</keyword>
<accession>A0A8H8CNB0</accession>
<keyword evidence="5 8" id="KW-0442">Lipid degradation</keyword>